<protein>
    <submittedName>
        <fullName evidence="12">Amino acid ABC transporter</fullName>
    </submittedName>
</protein>
<feature type="transmembrane region" description="Helical" evidence="10">
    <location>
        <begin position="192"/>
        <end position="214"/>
    </location>
</feature>
<dbReference type="SUPFAM" id="SSF161098">
    <property type="entry name" value="MetI-like"/>
    <property type="match status" value="1"/>
</dbReference>
<accession>A0A423IKN6</accession>
<evidence type="ECO:0000256" key="9">
    <source>
        <dbReference type="ARBA" id="ARBA00023136"/>
    </source>
</evidence>
<keyword evidence="5" id="KW-1003">Cell membrane</keyword>
<dbReference type="CDD" id="cd06261">
    <property type="entry name" value="TM_PBP2"/>
    <property type="match status" value="1"/>
</dbReference>
<evidence type="ECO:0000256" key="2">
    <source>
        <dbReference type="ARBA" id="ARBA00004429"/>
    </source>
</evidence>
<dbReference type="PANTHER" id="PTHR30614:SF20">
    <property type="entry name" value="GLUTAMINE TRANSPORT SYSTEM PERMEASE PROTEIN GLNP"/>
    <property type="match status" value="1"/>
</dbReference>
<name>A0A423IKN6_9PSED</name>
<evidence type="ECO:0000256" key="3">
    <source>
        <dbReference type="ARBA" id="ARBA00010072"/>
    </source>
</evidence>
<feature type="transmembrane region" description="Helical" evidence="10">
    <location>
        <begin position="70"/>
        <end position="89"/>
    </location>
</feature>
<comment type="caution">
    <text evidence="12">The sequence shown here is derived from an EMBL/GenBank/DDBJ whole genome shotgun (WGS) entry which is preliminary data.</text>
</comment>
<proteinExistence type="inferred from homology"/>
<comment type="similarity">
    <text evidence="3">Belongs to the binding-protein-dependent transport system permease family. HisMQ subfamily.</text>
</comment>
<keyword evidence="8 10" id="KW-1133">Transmembrane helix</keyword>
<evidence type="ECO:0000256" key="4">
    <source>
        <dbReference type="ARBA" id="ARBA00022448"/>
    </source>
</evidence>
<feature type="domain" description="ABC transmembrane type-1" evidence="11">
    <location>
        <begin position="18"/>
        <end position="211"/>
    </location>
</feature>
<dbReference type="Gene3D" id="1.10.3720.10">
    <property type="entry name" value="MetI-like"/>
    <property type="match status" value="1"/>
</dbReference>
<comment type="subcellular location">
    <subcellularLocation>
        <location evidence="2">Cell inner membrane</location>
        <topology evidence="2">Multi-pass membrane protein</topology>
    </subcellularLocation>
    <subcellularLocation>
        <location evidence="10">Cell membrane</location>
        <topology evidence="10">Multi-pass membrane protein</topology>
    </subcellularLocation>
</comment>
<keyword evidence="7" id="KW-0029">Amino-acid transport</keyword>
<dbReference type="InterPro" id="IPR000515">
    <property type="entry name" value="MetI-like"/>
</dbReference>
<dbReference type="InterPro" id="IPR010065">
    <property type="entry name" value="AA_ABC_transptr_permease_3TM"/>
</dbReference>
<evidence type="ECO:0000256" key="10">
    <source>
        <dbReference type="RuleBase" id="RU363032"/>
    </source>
</evidence>
<dbReference type="AlphaFoldDB" id="A0A423IKN6"/>
<dbReference type="GO" id="GO:0022857">
    <property type="term" value="F:transmembrane transporter activity"/>
    <property type="evidence" value="ECO:0007669"/>
    <property type="project" value="InterPro"/>
</dbReference>
<dbReference type="GO" id="GO:0006865">
    <property type="term" value="P:amino acid transport"/>
    <property type="evidence" value="ECO:0007669"/>
    <property type="project" value="UniProtKB-KW"/>
</dbReference>
<dbReference type="EMBL" id="MOBN01000027">
    <property type="protein sequence ID" value="RON25999.1"/>
    <property type="molecule type" value="Genomic_DNA"/>
</dbReference>
<dbReference type="PANTHER" id="PTHR30614">
    <property type="entry name" value="MEMBRANE COMPONENT OF AMINO ACID ABC TRANSPORTER"/>
    <property type="match status" value="1"/>
</dbReference>
<evidence type="ECO:0000256" key="5">
    <source>
        <dbReference type="ARBA" id="ARBA00022475"/>
    </source>
</evidence>
<dbReference type="GO" id="GO:0043190">
    <property type="term" value="C:ATP-binding cassette (ABC) transporter complex"/>
    <property type="evidence" value="ECO:0007669"/>
    <property type="project" value="InterPro"/>
</dbReference>
<keyword evidence="6 10" id="KW-0812">Transmembrane</keyword>
<keyword evidence="4 10" id="KW-0813">Transport</keyword>
<gene>
    <name evidence="12" type="ORF">BK663_17130</name>
</gene>
<dbReference type="NCBIfam" id="TIGR01726">
    <property type="entry name" value="HEQRo_perm_3TM"/>
    <property type="match status" value="1"/>
</dbReference>
<evidence type="ECO:0000256" key="6">
    <source>
        <dbReference type="ARBA" id="ARBA00022692"/>
    </source>
</evidence>
<dbReference type="Pfam" id="PF00528">
    <property type="entry name" value="BPD_transp_1"/>
    <property type="match status" value="1"/>
</dbReference>
<feature type="transmembrane region" description="Helical" evidence="10">
    <location>
        <begin position="31"/>
        <end position="50"/>
    </location>
</feature>
<dbReference type="Proteomes" id="UP000284168">
    <property type="component" value="Unassembled WGS sequence"/>
</dbReference>
<evidence type="ECO:0000259" key="11">
    <source>
        <dbReference type="PROSITE" id="PS50928"/>
    </source>
</evidence>
<dbReference type="InterPro" id="IPR043429">
    <property type="entry name" value="ArtM/GltK/GlnP/TcyL/YhdX-like"/>
</dbReference>
<dbReference type="InterPro" id="IPR035906">
    <property type="entry name" value="MetI-like_sf"/>
</dbReference>
<evidence type="ECO:0000313" key="13">
    <source>
        <dbReference type="Proteomes" id="UP000284168"/>
    </source>
</evidence>
<evidence type="ECO:0000256" key="7">
    <source>
        <dbReference type="ARBA" id="ARBA00022970"/>
    </source>
</evidence>
<comment type="function">
    <text evidence="1">Part of the binding-protein-dependent transport system for glutamine; probably responsible for the translocation of the substrate across the membrane.</text>
</comment>
<evidence type="ECO:0000313" key="12">
    <source>
        <dbReference type="EMBL" id="RON25999.1"/>
    </source>
</evidence>
<keyword evidence="9 10" id="KW-0472">Membrane</keyword>
<evidence type="ECO:0000256" key="8">
    <source>
        <dbReference type="ARBA" id="ARBA00022989"/>
    </source>
</evidence>
<reference evidence="12 13" key="1">
    <citation type="submission" date="2016-10" db="EMBL/GenBank/DDBJ databases">
        <title>Comparative genome analysis of multiple Pseudomonas spp. focuses on biocontrol and plant growth promoting traits.</title>
        <authorList>
            <person name="Tao X.-Y."/>
            <person name="Taylor C.G."/>
        </authorList>
    </citation>
    <scope>NUCLEOTIDE SEQUENCE [LARGE SCALE GENOMIC DNA]</scope>
    <source>
        <strain evidence="12 13">48C10</strain>
    </source>
</reference>
<dbReference type="RefSeq" id="WP_123721341.1">
    <property type="nucleotide sequence ID" value="NZ_MOBN01000027.1"/>
</dbReference>
<sequence>MMSWLSAHTALGPFFDGLLQGAATTFIASSLAFLIGLGLGVLLLLLRVAAGPICRYAVMVYVSAIRGTPLLIQLLIAYFVVPGLIGISLTPLEAGILALSFNTAAYISEILRGALTSIPRGQVAAAQALGMRAHQKWRYVLLPQMFHRSIPPLTNEYTVLLKASSLLSIIAVSELATVARNATLQSDLPLQVFSATAVVYFLILLCASSISRLIERRLAKVMPNAH</sequence>
<dbReference type="PROSITE" id="PS50928">
    <property type="entry name" value="ABC_TM1"/>
    <property type="match status" value="1"/>
</dbReference>
<evidence type="ECO:0000256" key="1">
    <source>
        <dbReference type="ARBA" id="ARBA00003159"/>
    </source>
</evidence>
<organism evidence="12 13">
    <name type="scientific">Pseudomonas lini</name>
    <dbReference type="NCBI Taxonomy" id="163011"/>
    <lineage>
        <taxon>Bacteria</taxon>
        <taxon>Pseudomonadati</taxon>
        <taxon>Pseudomonadota</taxon>
        <taxon>Gammaproteobacteria</taxon>
        <taxon>Pseudomonadales</taxon>
        <taxon>Pseudomonadaceae</taxon>
        <taxon>Pseudomonas</taxon>
    </lineage>
</organism>